<dbReference type="Proteomes" id="UP000005090">
    <property type="component" value="Chromosome"/>
</dbReference>
<dbReference type="SUPFAM" id="SSF54373">
    <property type="entry name" value="FAD-linked reductases, C-terminal domain"/>
    <property type="match status" value="1"/>
</dbReference>
<dbReference type="Gene3D" id="3.50.50.60">
    <property type="entry name" value="FAD/NAD(P)-binding domain"/>
    <property type="match status" value="2"/>
</dbReference>
<dbReference type="InterPro" id="IPR036188">
    <property type="entry name" value="FAD/NAD-bd_sf"/>
</dbReference>
<evidence type="ECO:0000313" key="3">
    <source>
        <dbReference type="EMBL" id="EIC29119.1"/>
    </source>
</evidence>
<protein>
    <submittedName>
        <fullName evidence="3">Glycine/D-amino acid oxidase, deaminating</fullName>
    </submittedName>
</protein>
<dbReference type="GO" id="GO:0016491">
    <property type="term" value="F:oxidoreductase activity"/>
    <property type="evidence" value="ECO:0007669"/>
    <property type="project" value="UniProtKB-KW"/>
</dbReference>
<dbReference type="Gene3D" id="3.30.9.10">
    <property type="entry name" value="D-Amino Acid Oxidase, subunit A, domain 2"/>
    <property type="match status" value="1"/>
</dbReference>
<dbReference type="AlphaFoldDB" id="H8GJC9"/>
<evidence type="ECO:0000259" key="2">
    <source>
        <dbReference type="Pfam" id="PF01266"/>
    </source>
</evidence>
<sequence>MKKRIDFLIVGFGLAGGLLAWELMRRGGSVLVVDRGDLNASQVAAGLINPLTGRRFVKTEEVDRLLPAAKDFYQVIAEAFGRSFFIEKPMRRVFCSSVEAVHCRKRLQDDAYRPYLGNIYSSTASGEGYPGYLEQKQTGYLLIRPLLARLQEFLQSRQAYLQAALDYREIRLDAEPGWRDFSIRKVIFCEGFHMRDNPWFSWLPLQPAKGEILTLEHHLAIPDRMLNDGHWLIPIGDRRVRIGATFDHGNVDTHVTSAARMELAEAGERLFAGLRNAGPIAHEAGVRPCTMDRRPFVGSHPRYSYLSIFNGFGTKGSLSIPWHCRRFADYLLTGEALPERCDIRRYEKTHFFG</sequence>
<dbReference type="HOGENOM" id="CLU_066614_0_0_6"/>
<dbReference type="EMBL" id="CM001475">
    <property type="protein sequence ID" value="EIC29119.1"/>
    <property type="molecule type" value="Genomic_DNA"/>
</dbReference>
<dbReference type="Pfam" id="PF01266">
    <property type="entry name" value="DAO"/>
    <property type="match status" value="1"/>
</dbReference>
<dbReference type="PANTHER" id="PTHR13847">
    <property type="entry name" value="SARCOSINE DEHYDROGENASE-RELATED"/>
    <property type="match status" value="1"/>
</dbReference>
<gene>
    <name evidence="3" type="ORF">Metal_1321</name>
</gene>
<organism evidence="3 4">
    <name type="scientific">Methylomicrobium album BG8</name>
    <dbReference type="NCBI Taxonomy" id="686340"/>
    <lineage>
        <taxon>Bacteria</taxon>
        <taxon>Pseudomonadati</taxon>
        <taxon>Pseudomonadota</taxon>
        <taxon>Gammaproteobacteria</taxon>
        <taxon>Methylococcales</taxon>
        <taxon>Methylococcaceae</taxon>
        <taxon>Methylomicrobium</taxon>
    </lineage>
</organism>
<feature type="domain" description="FAD dependent oxidoreductase" evidence="2">
    <location>
        <begin position="6"/>
        <end position="329"/>
    </location>
</feature>
<proteinExistence type="predicted"/>
<name>H8GJC9_METAL</name>
<dbReference type="InterPro" id="IPR006076">
    <property type="entry name" value="FAD-dep_OxRdtase"/>
</dbReference>
<dbReference type="RefSeq" id="WP_005370753.1">
    <property type="nucleotide sequence ID" value="NZ_CM001475.1"/>
</dbReference>
<keyword evidence="1" id="KW-0560">Oxidoreductase</keyword>
<reference evidence="3 4" key="1">
    <citation type="journal article" date="2013" name="Genome Announc.">
        <title>Genome Sequence of the Obligate Gammaproteobacterial Methanotroph Methylomicrobium album Strain BG8.</title>
        <authorList>
            <person name="Kits K.D."/>
            <person name="Kalyuzhnaya M.G."/>
            <person name="Klotz M.G."/>
            <person name="Jetten M.S."/>
            <person name="Op den Camp H.J."/>
            <person name="Vuilleumier S."/>
            <person name="Bringel F."/>
            <person name="Dispirito A.A."/>
            <person name="Murrell J.C."/>
            <person name="Bruce D."/>
            <person name="Cheng J.F."/>
            <person name="Copeland A."/>
            <person name="Goodwin L."/>
            <person name="Hauser L."/>
            <person name="Lajus A."/>
            <person name="Land M.L."/>
            <person name="Lapidus A."/>
            <person name="Lucas S."/>
            <person name="Medigue C."/>
            <person name="Pitluck S."/>
            <person name="Woyke T."/>
            <person name="Zeytun A."/>
            <person name="Stein L.Y."/>
        </authorList>
    </citation>
    <scope>NUCLEOTIDE SEQUENCE [LARGE SCALE GENOMIC DNA]</scope>
    <source>
        <strain evidence="3 4">BG8</strain>
    </source>
</reference>
<evidence type="ECO:0000256" key="1">
    <source>
        <dbReference type="ARBA" id="ARBA00023002"/>
    </source>
</evidence>
<keyword evidence="4" id="KW-1185">Reference proteome</keyword>
<dbReference type="SUPFAM" id="SSF51971">
    <property type="entry name" value="Nucleotide-binding domain"/>
    <property type="match status" value="1"/>
</dbReference>
<evidence type="ECO:0000313" key="4">
    <source>
        <dbReference type="Proteomes" id="UP000005090"/>
    </source>
</evidence>
<accession>H8GJC9</accession>
<dbReference type="GO" id="GO:0005737">
    <property type="term" value="C:cytoplasm"/>
    <property type="evidence" value="ECO:0007669"/>
    <property type="project" value="TreeGrafter"/>
</dbReference>
<dbReference type="PANTHER" id="PTHR13847:SF289">
    <property type="entry name" value="GLYCINE OXIDASE"/>
    <property type="match status" value="1"/>
</dbReference>
<dbReference type="STRING" id="686340.Metal_1321"/>
<dbReference type="eggNOG" id="COG0665">
    <property type="taxonomic scope" value="Bacteria"/>
</dbReference>